<keyword evidence="15" id="KW-1185">Reference proteome</keyword>
<evidence type="ECO:0000256" key="11">
    <source>
        <dbReference type="SAM" id="Phobius"/>
    </source>
</evidence>
<dbReference type="Pfam" id="PF03793">
    <property type="entry name" value="PASTA"/>
    <property type="match status" value="3"/>
</dbReference>
<dbReference type="GO" id="GO:0004674">
    <property type="term" value="F:protein serine/threonine kinase activity"/>
    <property type="evidence" value="ECO:0007669"/>
    <property type="project" value="UniProtKB-KW"/>
</dbReference>
<keyword evidence="11" id="KW-1133">Transmembrane helix</keyword>
<evidence type="ECO:0000256" key="7">
    <source>
        <dbReference type="ARBA" id="ARBA00047899"/>
    </source>
</evidence>
<dbReference type="InterPro" id="IPR008271">
    <property type="entry name" value="Ser/Thr_kinase_AS"/>
</dbReference>
<protein>
    <recommendedName>
        <fullName evidence="1">non-specific serine/threonine protein kinase</fullName>
        <ecNumber evidence="1">2.7.11.1</ecNumber>
    </recommendedName>
</protein>
<evidence type="ECO:0000259" key="13">
    <source>
        <dbReference type="PROSITE" id="PS51178"/>
    </source>
</evidence>
<dbReference type="PROSITE" id="PS00107">
    <property type="entry name" value="PROTEIN_KINASE_ATP"/>
    <property type="match status" value="1"/>
</dbReference>
<feature type="domain" description="PASTA" evidence="13">
    <location>
        <begin position="460"/>
        <end position="526"/>
    </location>
</feature>
<keyword evidence="2 14" id="KW-0723">Serine/threonine-protein kinase</keyword>
<evidence type="ECO:0000256" key="1">
    <source>
        <dbReference type="ARBA" id="ARBA00012513"/>
    </source>
</evidence>
<comment type="catalytic activity">
    <reaction evidence="8">
        <text>L-seryl-[protein] + ATP = O-phospho-L-seryl-[protein] + ADP + H(+)</text>
        <dbReference type="Rhea" id="RHEA:17989"/>
        <dbReference type="Rhea" id="RHEA-COMP:9863"/>
        <dbReference type="Rhea" id="RHEA-COMP:11604"/>
        <dbReference type="ChEBI" id="CHEBI:15378"/>
        <dbReference type="ChEBI" id="CHEBI:29999"/>
        <dbReference type="ChEBI" id="CHEBI:30616"/>
        <dbReference type="ChEBI" id="CHEBI:83421"/>
        <dbReference type="ChEBI" id="CHEBI:456216"/>
        <dbReference type="EC" id="2.7.11.1"/>
    </reaction>
</comment>
<dbReference type="NCBIfam" id="NF033483">
    <property type="entry name" value="PknB_PASTA_kin"/>
    <property type="match status" value="1"/>
</dbReference>
<evidence type="ECO:0000256" key="10">
    <source>
        <dbReference type="SAM" id="MobiDB-lite"/>
    </source>
</evidence>
<feature type="compositionally biased region" description="Low complexity" evidence="10">
    <location>
        <begin position="673"/>
        <end position="682"/>
    </location>
</feature>
<keyword evidence="11" id="KW-0472">Membrane</keyword>
<feature type="transmembrane region" description="Helical" evidence="11">
    <location>
        <begin position="344"/>
        <end position="365"/>
    </location>
</feature>
<dbReference type="Proteomes" id="UP000182471">
    <property type="component" value="Unassembled WGS sequence"/>
</dbReference>
<dbReference type="Gene3D" id="3.30.200.20">
    <property type="entry name" value="Phosphorylase Kinase, domain 1"/>
    <property type="match status" value="1"/>
</dbReference>
<dbReference type="FunFam" id="3.30.200.20:FF:000035">
    <property type="entry name" value="Serine/threonine protein kinase Stk1"/>
    <property type="match status" value="1"/>
</dbReference>
<dbReference type="RefSeq" id="WP_022749670.1">
    <property type="nucleotide sequence ID" value="NZ_FOGW01000004.1"/>
</dbReference>
<dbReference type="PANTHER" id="PTHR43289:SF34">
    <property type="entry name" value="SERINE_THREONINE-PROTEIN KINASE YBDM-RELATED"/>
    <property type="match status" value="1"/>
</dbReference>
<comment type="catalytic activity">
    <reaction evidence="7">
        <text>L-threonyl-[protein] + ATP = O-phospho-L-threonyl-[protein] + ADP + H(+)</text>
        <dbReference type="Rhea" id="RHEA:46608"/>
        <dbReference type="Rhea" id="RHEA-COMP:11060"/>
        <dbReference type="Rhea" id="RHEA-COMP:11605"/>
        <dbReference type="ChEBI" id="CHEBI:15378"/>
        <dbReference type="ChEBI" id="CHEBI:30013"/>
        <dbReference type="ChEBI" id="CHEBI:30616"/>
        <dbReference type="ChEBI" id="CHEBI:61977"/>
        <dbReference type="ChEBI" id="CHEBI:456216"/>
        <dbReference type="EC" id="2.7.11.1"/>
    </reaction>
</comment>
<dbReference type="GO" id="GO:0005524">
    <property type="term" value="F:ATP binding"/>
    <property type="evidence" value="ECO:0007669"/>
    <property type="project" value="UniProtKB-UniRule"/>
</dbReference>
<evidence type="ECO:0000256" key="8">
    <source>
        <dbReference type="ARBA" id="ARBA00048679"/>
    </source>
</evidence>
<feature type="domain" description="PASTA" evidence="13">
    <location>
        <begin position="393"/>
        <end position="459"/>
    </location>
</feature>
<dbReference type="FunFam" id="1.10.510.10:FF:000021">
    <property type="entry name" value="Serine/threonine protein kinase"/>
    <property type="match status" value="1"/>
</dbReference>
<dbReference type="AlphaFoldDB" id="A0A1H9PCG5"/>
<dbReference type="InterPro" id="IPR000719">
    <property type="entry name" value="Prot_kinase_dom"/>
</dbReference>
<feature type="domain" description="Protein kinase" evidence="12">
    <location>
        <begin position="12"/>
        <end position="278"/>
    </location>
</feature>
<keyword evidence="6 9" id="KW-0067">ATP-binding</keyword>
<evidence type="ECO:0000313" key="15">
    <source>
        <dbReference type="Proteomes" id="UP000182471"/>
    </source>
</evidence>
<dbReference type="CDD" id="cd06577">
    <property type="entry name" value="PASTA_pknB"/>
    <property type="match status" value="3"/>
</dbReference>
<name>A0A1H9PCG5_9FIRM</name>
<dbReference type="InterPro" id="IPR005543">
    <property type="entry name" value="PASTA_dom"/>
</dbReference>
<evidence type="ECO:0000259" key="12">
    <source>
        <dbReference type="PROSITE" id="PS50011"/>
    </source>
</evidence>
<keyword evidence="3" id="KW-0808">Transferase</keyword>
<keyword evidence="11" id="KW-0812">Transmembrane</keyword>
<dbReference type="PROSITE" id="PS51178">
    <property type="entry name" value="PASTA"/>
    <property type="match status" value="3"/>
</dbReference>
<dbReference type="SMART" id="SM00740">
    <property type="entry name" value="PASTA"/>
    <property type="match status" value="3"/>
</dbReference>
<feature type="binding site" evidence="9">
    <location>
        <position position="41"/>
    </location>
    <ligand>
        <name>ATP</name>
        <dbReference type="ChEBI" id="CHEBI:30616"/>
    </ligand>
</feature>
<dbReference type="PROSITE" id="PS00108">
    <property type="entry name" value="PROTEIN_KINASE_ST"/>
    <property type="match status" value="1"/>
</dbReference>
<evidence type="ECO:0000256" key="6">
    <source>
        <dbReference type="ARBA" id="ARBA00022840"/>
    </source>
</evidence>
<sequence length="690" mass="75447">MLNEGMYLSDRYEILEKIGAGGMSDVYKAKDHVLDRFVAVKVLKAEFSEDMNFVSKFRTEAQSAASLEHPNIVNIYDVGSEEGLHYIVMEYIEGITLKTYIEKKGCLTYKEAVSIAIQIAKGIEAAHNKNITHRDIKPQNIIISTEGKVKVTDFGIARAASTNTVSADVMGSVHYASPEQARNGFVDGRSDIYSLGIVMYEMVTGRVPFDGDTTVSVALQHLQDEMVSPSEYAKDLPISIEKIIQKCAQKNPDRRYQNIEELTQDLRKSLVTPNEDFVQIVPIDENAKTKVISSDEVKQINEGIKQEPIANDNTIVQKEHIDEDELSPEEDEEEGSLNPKMDKAITIMGIITAVIIVIVIIYLVLNMLGFVKFGGNNSTTEKKPKAQSEATSAKQEVTMIDVTGRKYEDAETELKKLGLNVEVSERRADTEIEEGCVIESDPKAGEKVKAGSTVKLVVCEKEEVTVPSVIGKSESDASRILMDAGLVVEKKYEYSDSVPGGKVIRQTPSSGKKTQKNNKVIITISQGVESVTVPSVVGISKDQAVEALSGLGLDVSIRQEYSSTVSSGNVISQSIQGGRKSQKGAAITIVVSMGKKETEQKTYTYSYDVVLQKPANVSSVTINLRDYSTGNIVATASSSSFTPEKTHLNFSKKGITSSTGTGKLEVTWKHTDGTTSTEGSSSYVTFTREQ</sequence>
<gene>
    <name evidence="14" type="ORF">SAMN02910429_00193</name>
</gene>
<dbReference type="EMBL" id="FOGW01000004">
    <property type="protein sequence ID" value="SER45870.1"/>
    <property type="molecule type" value="Genomic_DNA"/>
</dbReference>
<feature type="domain" description="PASTA" evidence="13">
    <location>
        <begin position="527"/>
        <end position="593"/>
    </location>
</feature>
<dbReference type="Pfam" id="PF00069">
    <property type="entry name" value="Pkinase"/>
    <property type="match status" value="1"/>
</dbReference>
<evidence type="ECO:0000256" key="3">
    <source>
        <dbReference type="ARBA" id="ARBA00022679"/>
    </source>
</evidence>
<organism evidence="14 15">
    <name type="scientific">Lachnobacterium bovis</name>
    <dbReference type="NCBI Taxonomy" id="140626"/>
    <lineage>
        <taxon>Bacteria</taxon>
        <taxon>Bacillati</taxon>
        <taxon>Bacillota</taxon>
        <taxon>Clostridia</taxon>
        <taxon>Lachnospirales</taxon>
        <taxon>Lachnospiraceae</taxon>
        <taxon>Lachnobacterium</taxon>
    </lineage>
</organism>
<dbReference type="InterPro" id="IPR017441">
    <property type="entry name" value="Protein_kinase_ATP_BS"/>
</dbReference>
<dbReference type="InterPro" id="IPR011009">
    <property type="entry name" value="Kinase-like_dom_sf"/>
</dbReference>
<accession>A0A1H9PCG5</accession>
<evidence type="ECO:0000256" key="9">
    <source>
        <dbReference type="PROSITE-ProRule" id="PRU10141"/>
    </source>
</evidence>
<dbReference type="SUPFAM" id="SSF56112">
    <property type="entry name" value="Protein kinase-like (PK-like)"/>
    <property type="match status" value="1"/>
</dbReference>
<dbReference type="EC" id="2.7.11.1" evidence="1"/>
<dbReference type="Gene3D" id="3.30.10.20">
    <property type="match status" value="3"/>
</dbReference>
<evidence type="ECO:0000256" key="2">
    <source>
        <dbReference type="ARBA" id="ARBA00022527"/>
    </source>
</evidence>
<feature type="region of interest" description="Disordered" evidence="10">
    <location>
        <begin position="671"/>
        <end position="690"/>
    </location>
</feature>
<keyword evidence="5 14" id="KW-0418">Kinase</keyword>
<dbReference type="PROSITE" id="PS50011">
    <property type="entry name" value="PROTEIN_KINASE_DOM"/>
    <property type="match status" value="1"/>
</dbReference>
<dbReference type="SMART" id="SM00220">
    <property type="entry name" value="S_TKc"/>
    <property type="match status" value="1"/>
</dbReference>
<dbReference type="Gene3D" id="1.10.510.10">
    <property type="entry name" value="Transferase(Phosphotransferase) domain 1"/>
    <property type="match status" value="1"/>
</dbReference>
<proteinExistence type="predicted"/>
<dbReference type="CDD" id="cd14014">
    <property type="entry name" value="STKc_PknB_like"/>
    <property type="match status" value="1"/>
</dbReference>
<reference evidence="15" key="1">
    <citation type="submission" date="2016-10" db="EMBL/GenBank/DDBJ databases">
        <authorList>
            <person name="Varghese N."/>
            <person name="Submissions S."/>
        </authorList>
    </citation>
    <scope>NUCLEOTIDE SEQUENCE [LARGE SCALE GENOMIC DNA]</scope>
    <source>
        <strain evidence="15">S1b</strain>
    </source>
</reference>
<evidence type="ECO:0000256" key="4">
    <source>
        <dbReference type="ARBA" id="ARBA00022741"/>
    </source>
</evidence>
<evidence type="ECO:0000256" key="5">
    <source>
        <dbReference type="ARBA" id="ARBA00022777"/>
    </source>
</evidence>
<dbReference type="PANTHER" id="PTHR43289">
    <property type="entry name" value="MITOGEN-ACTIVATED PROTEIN KINASE KINASE KINASE 20-RELATED"/>
    <property type="match status" value="1"/>
</dbReference>
<evidence type="ECO:0000313" key="14">
    <source>
        <dbReference type="EMBL" id="SER45870.1"/>
    </source>
</evidence>
<dbReference type="SUPFAM" id="SSF54184">
    <property type="entry name" value="Penicillin-binding protein 2x (pbp-2x), c-terminal domain"/>
    <property type="match status" value="3"/>
</dbReference>
<keyword evidence="4 9" id="KW-0547">Nucleotide-binding</keyword>